<dbReference type="InterPro" id="IPR000515">
    <property type="entry name" value="MetI-like"/>
</dbReference>
<keyword evidence="4 5" id="KW-0472">Membrane</keyword>
<dbReference type="InterPro" id="IPR035906">
    <property type="entry name" value="MetI-like_sf"/>
</dbReference>
<dbReference type="Pfam" id="PF00528">
    <property type="entry name" value="BPD_transp_1"/>
    <property type="match status" value="1"/>
</dbReference>
<feature type="domain" description="ABC transmembrane type-1" evidence="6">
    <location>
        <begin position="57"/>
        <end position="268"/>
    </location>
</feature>
<evidence type="ECO:0000256" key="3">
    <source>
        <dbReference type="ARBA" id="ARBA00022989"/>
    </source>
</evidence>
<reference evidence="7 8" key="1">
    <citation type="submission" date="2017-07" db="EMBL/GenBank/DDBJ databases">
        <authorList>
            <person name="Sun Z.S."/>
            <person name="Albrecht U."/>
            <person name="Echele G."/>
            <person name="Lee C.C."/>
        </authorList>
    </citation>
    <scope>NUCLEOTIDE SEQUENCE [LARGE SCALE GENOMIC DNA]</scope>
    <source>
        <strain evidence="7 8">DSM 14827</strain>
    </source>
</reference>
<keyword evidence="5" id="KW-0813">Transport</keyword>
<feature type="transmembrane region" description="Helical" evidence="5">
    <location>
        <begin position="144"/>
        <end position="173"/>
    </location>
</feature>
<protein>
    <submittedName>
        <fullName evidence="7">Carbohydrate ABC transporter membrane protein 1, CUT1 family</fullName>
    </submittedName>
</protein>
<organism evidence="7 8">
    <name type="scientific">Paracoccus seriniphilus</name>
    <dbReference type="NCBI Taxonomy" id="184748"/>
    <lineage>
        <taxon>Bacteria</taxon>
        <taxon>Pseudomonadati</taxon>
        <taxon>Pseudomonadota</taxon>
        <taxon>Alphaproteobacteria</taxon>
        <taxon>Rhodobacterales</taxon>
        <taxon>Paracoccaceae</taxon>
        <taxon>Paracoccus</taxon>
    </lineage>
</organism>
<dbReference type="PROSITE" id="PS50928">
    <property type="entry name" value="ABC_TM1"/>
    <property type="match status" value="1"/>
</dbReference>
<keyword evidence="2 5" id="KW-0812">Transmembrane</keyword>
<dbReference type="SUPFAM" id="SSF161098">
    <property type="entry name" value="MetI-like"/>
    <property type="match status" value="1"/>
</dbReference>
<evidence type="ECO:0000256" key="1">
    <source>
        <dbReference type="ARBA" id="ARBA00004651"/>
    </source>
</evidence>
<dbReference type="AlphaFoldDB" id="A0A239Q0Q9"/>
<dbReference type="Gene3D" id="1.10.3720.10">
    <property type="entry name" value="MetI-like"/>
    <property type="match status" value="1"/>
</dbReference>
<accession>A0A239Q0Q9</accession>
<dbReference type="SUPFAM" id="SSF160964">
    <property type="entry name" value="MalF N-terminal region-like"/>
    <property type="match status" value="1"/>
</dbReference>
<dbReference type="RefSeq" id="WP_089345079.1">
    <property type="nucleotide sequence ID" value="NZ_CP067131.1"/>
</dbReference>
<dbReference type="GO" id="GO:0005886">
    <property type="term" value="C:plasma membrane"/>
    <property type="evidence" value="ECO:0007669"/>
    <property type="project" value="UniProtKB-SubCell"/>
</dbReference>
<feature type="transmembrane region" description="Helical" evidence="5">
    <location>
        <begin position="91"/>
        <end position="114"/>
    </location>
</feature>
<evidence type="ECO:0000313" key="8">
    <source>
        <dbReference type="Proteomes" id="UP000198307"/>
    </source>
</evidence>
<dbReference type="PANTHER" id="PTHR43759">
    <property type="entry name" value="TREHALOSE TRANSPORT SYSTEM PERMEASE PROTEIN SUGA"/>
    <property type="match status" value="1"/>
</dbReference>
<keyword evidence="8" id="KW-1185">Reference proteome</keyword>
<gene>
    <name evidence="7" type="ORF">SAMN05444959_11175</name>
</gene>
<feature type="transmembrane region" description="Helical" evidence="5">
    <location>
        <begin position="208"/>
        <end position="230"/>
    </location>
</feature>
<dbReference type="GO" id="GO:0055085">
    <property type="term" value="P:transmembrane transport"/>
    <property type="evidence" value="ECO:0007669"/>
    <property type="project" value="InterPro"/>
</dbReference>
<name>A0A239Q0Q9_9RHOB</name>
<evidence type="ECO:0000313" key="7">
    <source>
        <dbReference type="EMBL" id="SNT75497.1"/>
    </source>
</evidence>
<feature type="transmembrane region" description="Helical" evidence="5">
    <location>
        <begin position="7"/>
        <end position="25"/>
    </location>
</feature>
<feature type="transmembrane region" description="Helical" evidence="5">
    <location>
        <begin position="61"/>
        <end position="79"/>
    </location>
</feature>
<dbReference type="EMBL" id="FZQB01000011">
    <property type="protein sequence ID" value="SNT75497.1"/>
    <property type="molecule type" value="Genomic_DNA"/>
</dbReference>
<evidence type="ECO:0000256" key="5">
    <source>
        <dbReference type="RuleBase" id="RU363032"/>
    </source>
</evidence>
<dbReference type="PANTHER" id="PTHR43759:SF1">
    <property type="entry name" value="GLUCOSE IMPORT SYSTEM PERMEASE PROTEIN GLCT"/>
    <property type="match status" value="1"/>
</dbReference>
<feature type="transmembrane region" description="Helical" evidence="5">
    <location>
        <begin position="250"/>
        <end position="272"/>
    </location>
</feature>
<evidence type="ECO:0000256" key="2">
    <source>
        <dbReference type="ARBA" id="ARBA00022692"/>
    </source>
</evidence>
<comment type="subcellular location">
    <subcellularLocation>
        <location evidence="1 5">Cell membrane</location>
        <topology evidence="1 5">Multi-pass membrane protein</topology>
    </subcellularLocation>
</comment>
<keyword evidence="3 5" id="KW-1133">Transmembrane helix</keyword>
<evidence type="ECO:0000259" key="6">
    <source>
        <dbReference type="PROSITE" id="PS50928"/>
    </source>
</evidence>
<evidence type="ECO:0000256" key="4">
    <source>
        <dbReference type="ARBA" id="ARBA00023136"/>
    </source>
</evidence>
<dbReference type="Proteomes" id="UP000198307">
    <property type="component" value="Unassembled WGS sequence"/>
</dbReference>
<proteinExistence type="inferred from homology"/>
<dbReference type="InterPro" id="IPR052730">
    <property type="entry name" value="Sugar_ABC_transporter"/>
</dbReference>
<dbReference type="CDD" id="cd06261">
    <property type="entry name" value="TM_PBP2"/>
    <property type="match status" value="1"/>
</dbReference>
<sequence length="280" mass="31245">MPRYIPYLLLLPATVFLIIFFLYPFTQVAIESFTSNGSWSLANFQKASSHWKFGEAFKNTMLLAALVVPIQLAMSLTMATVVQKLQKGRSAILYIFAIPLGISDLAAGLIWLSIFEQSGFLNSILVNMGLIEKPILYLSYQSPWVILFAIMLAEIWRATAIMMVILVAGLGLIPREYGEAAEVFGATRWQRFYKVTLPMLRPSLQTALILRVILAFEVFAVVIALGGTQMPVLMSETFNWQFNLQDRGVAAAYAMVILAVSVVFTLIILRALHVPKEARS</sequence>
<comment type="similarity">
    <text evidence="5">Belongs to the binding-protein-dependent transport system permease family.</text>
</comment>
<dbReference type="OrthoDB" id="3810889at2"/>